<dbReference type="EMBL" id="KF433808">
    <property type="protein sequence ID" value="AII98129.1"/>
    <property type="molecule type" value="mRNA"/>
</dbReference>
<proteinExistence type="evidence at transcript level"/>
<name>A0A076L386_NEPPI</name>
<dbReference type="AlphaFoldDB" id="A0A076L386"/>
<sequence>MCRPTKTGTKSGRAPI</sequence>
<evidence type="ECO:0000313" key="1">
    <source>
        <dbReference type="EMBL" id="AII98129.1"/>
    </source>
</evidence>
<accession>A0A076L386</accession>
<reference evidence="1" key="1">
    <citation type="submission" date="2013-07" db="EMBL/GenBank/DDBJ databases">
        <title>Nephila pilipes venom gland.</title>
        <authorList>
            <person name="Huo L.J."/>
        </authorList>
    </citation>
    <scope>NUCLEOTIDE SEQUENCE</scope>
    <source>
        <tissue evidence="1">Venom gland</tissue>
    </source>
</reference>
<organism evidence="1">
    <name type="scientific">Nephila pilipes</name>
    <name type="common">Giant wood spider</name>
    <name type="synonym">Nephila maculata</name>
    <dbReference type="NCBI Taxonomy" id="299642"/>
    <lineage>
        <taxon>Eukaryota</taxon>
        <taxon>Metazoa</taxon>
        <taxon>Ecdysozoa</taxon>
        <taxon>Arthropoda</taxon>
        <taxon>Chelicerata</taxon>
        <taxon>Arachnida</taxon>
        <taxon>Araneae</taxon>
        <taxon>Araneomorphae</taxon>
        <taxon>Entelegynae</taxon>
        <taxon>Araneoidea</taxon>
        <taxon>Nephilidae</taxon>
        <taxon>Nephila</taxon>
    </lineage>
</organism>
<protein>
    <submittedName>
        <fullName evidence="1">BLTX833</fullName>
    </submittedName>
</protein>